<keyword evidence="2" id="KW-0472">Membrane</keyword>
<accession>A0A136JDF5</accession>
<feature type="transmembrane region" description="Helical" evidence="2">
    <location>
        <begin position="86"/>
        <end position="112"/>
    </location>
</feature>
<gene>
    <name evidence="3" type="ORF">Micbo1qcDRAFT_171579</name>
</gene>
<keyword evidence="4" id="KW-1185">Reference proteome</keyword>
<keyword evidence="2" id="KW-1133">Transmembrane helix</keyword>
<dbReference type="InParanoid" id="A0A136JDF5"/>
<feature type="compositionally biased region" description="Low complexity" evidence="1">
    <location>
        <begin position="41"/>
        <end position="62"/>
    </location>
</feature>
<evidence type="ECO:0000313" key="4">
    <source>
        <dbReference type="Proteomes" id="UP000070501"/>
    </source>
</evidence>
<dbReference type="OrthoDB" id="10543110at2759"/>
<protein>
    <submittedName>
        <fullName evidence="3">Uncharacterized protein</fullName>
    </submittedName>
</protein>
<reference evidence="4" key="1">
    <citation type="submission" date="2016-02" db="EMBL/GenBank/DDBJ databases">
        <title>Draft genome sequence of Microdochium bolleyi, a fungal endophyte of beachgrass.</title>
        <authorList>
            <consortium name="DOE Joint Genome Institute"/>
            <person name="David A.S."/>
            <person name="May G."/>
            <person name="Haridas S."/>
            <person name="Lim J."/>
            <person name="Wang M."/>
            <person name="Labutti K."/>
            <person name="Lipzen A."/>
            <person name="Barry K."/>
            <person name="Grigoriev I.V."/>
        </authorList>
    </citation>
    <scope>NUCLEOTIDE SEQUENCE [LARGE SCALE GENOMIC DNA]</scope>
    <source>
        <strain evidence="4">J235TASD1</strain>
    </source>
</reference>
<evidence type="ECO:0000256" key="1">
    <source>
        <dbReference type="SAM" id="MobiDB-lite"/>
    </source>
</evidence>
<sequence length="249" mass="26231">MITGHGPLWHLTQVLPILTAAAWAIACIVTLFTTPTRSIRSSFPTSPSSPGSPWTGSSSSSNNFGTSSDSFNNASSNFDQTRDSMFTLWAGGALGIVFTSLGIAMYLGLMCVDSVSRRGRSNPSSWARRRKYAVWVTAVVRGAGVVAAVGVGAYYASRGQNRLIAAIVLAFVFAAACVLAIVVSFMKKPKQDVGGGQQHDYHSNQQHGYQPQSGAGVPYGQHSHNGAANGNKPGAPLDGPTGWQAPPRF</sequence>
<feature type="transmembrane region" description="Helical" evidence="2">
    <location>
        <begin position="163"/>
        <end position="185"/>
    </location>
</feature>
<evidence type="ECO:0000256" key="2">
    <source>
        <dbReference type="SAM" id="Phobius"/>
    </source>
</evidence>
<dbReference type="Proteomes" id="UP000070501">
    <property type="component" value="Unassembled WGS sequence"/>
</dbReference>
<feature type="compositionally biased region" description="Polar residues" evidence="1">
    <location>
        <begin position="203"/>
        <end position="213"/>
    </location>
</feature>
<dbReference type="AlphaFoldDB" id="A0A136JDF5"/>
<feature type="region of interest" description="Disordered" evidence="1">
    <location>
        <begin position="193"/>
        <end position="249"/>
    </location>
</feature>
<keyword evidence="2" id="KW-0812">Transmembrane</keyword>
<feature type="transmembrane region" description="Helical" evidence="2">
    <location>
        <begin position="12"/>
        <end position="32"/>
    </location>
</feature>
<organism evidence="3 4">
    <name type="scientific">Microdochium bolleyi</name>
    <dbReference type="NCBI Taxonomy" id="196109"/>
    <lineage>
        <taxon>Eukaryota</taxon>
        <taxon>Fungi</taxon>
        <taxon>Dikarya</taxon>
        <taxon>Ascomycota</taxon>
        <taxon>Pezizomycotina</taxon>
        <taxon>Sordariomycetes</taxon>
        <taxon>Xylariomycetidae</taxon>
        <taxon>Xylariales</taxon>
        <taxon>Microdochiaceae</taxon>
        <taxon>Microdochium</taxon>
    </lineage>
</organism>
<feature type="region of interest" description="Disordered" evidence="1">
    <location>
        <begin position="38"/>
        <end position="62"/>
    </location>
</feature>
<dbReference type="EMBL" id="KQ964246">
    <property type="protein sequence ID" value="KXJ95174.1"/>
    <property type="molecule type" value="Genomic_DNA"/>
</dbReference>
<proteinExistence type="predicted"/>
<name>A0A136JDF5_9PEZI</name>
<feature type="transmembrane region" description="Helical" evidence="2">
    <location>
        <begin position="132"/>
        <end position="157"/>
    </location>
</feature>
<evidence type="ECO:0000313" key="3">
    <source>
        <dbReference type="EMBL" id="KXJ95174.1"/>
    </source>
</evidence>